<dbReference type="InterPro" id="IPR023213">
    <property type="entry name" value="CAT-like_dom_sf"/>
</dbReference>
<dbReference type="InterPro" id="IPR020845">
    <property type="entry name" value="AMP-binding_CS"/>
</dbReference>
<evidence type="ECO:0000313" key="5">
    <source>
        <dbReference type="EMBL" id="KAG0016908.1"/>
    </source>
</evidence>
<dbReference type="Pfam" id="PF00501">
    <property type="entry name" value="AMP-binding"/>
    <property type="match status" value="2"/>
</dbReference>
<dbReference type="InterPro" id="IPR042099">
    <property type="entry name" value="ANL_N_sf"/>
</dbReference>
<evidence type="ECO:0000313" key="6">
    <source>
        <dbReference type="Proteomes" id="UP000703661"/>
    </source>
</evidence>
<dbReference type="Gene3D" id="2.30.38.10">
    <property type="entry name" value="Luciferase, Domain 3"/>
    <property type="match status" value="1"/>
</dbReference>
<dbReference type="Pfam" id="PF13193">
    <property type="entry name" value="AMP-binding_C"/>
    <property type="match status" value="1"/>
</dbReference>
<name>A0A9P6T0V7_9FUNG</name>
<dbReference type="InterPro" id="IPR009081">
    <property type="entry name" value="PP-bd_ACP"/>
</dbReference>
<proteinExistence type="predicted"/>
<comment type="caution">
    <text evidence="5">The sequence shown here is derived from an EMBL/GenBank/DDBJ whole genome shotgun (WGS) entry which is preliminary data.</text>
</comment>
<dbReference type="Gene3D" id="3.40.50.1820">
    <property type="entry name" value="alpha/beta hydrolase"/>
    <property type="match status" value="1"/>
</dbReference>
<dbReference type="PROSITE" id="PS00012">
    <property type="entry name" value="PHOSPHOPANTETHEINE"/>
    <property type="match status" value="2"/>
</dbReference>
<dbReference type="InterPro" id="IPR006162">
    <property type="entry name" value="Ppantetheine_attach_site"/>
</dbReference>
<gene>
    <name evidence="5" type="ORF">BGZ80_008801</name>
</gene>
<dbReference type="Gene3D" id="3.30.559.30">
    <property type="entry name" value="Nonribosomal peptide synthetase, condensation domain"/>
    <property type="match status" value="1"/>
</dbReference>
<keyword evidence="1" id="KW-0596">Phosphopantetheine</keyword>
<dbReference type="EMBL" id="JAAAID010000490">
    <property type="protein sequence ID" value="KAG0016908.1"/>
    <property type="molecule type" value="Genomic_DNA"/>
</dbReference>
<dbReference type="Gene3D" id="3.30.300.30">
    <property type="match status" value="2"/>
</dbReference>
<dbReference type="Gene3D" id="3.40.50.980">
    <property type="match status" value="1"/>
</dbReference>
<dbReference type="GO" id="GO:0043041">
    <property type="term" value="P:amino acid activation for nonribosomal peptide biosynthetic process"/>
    <property type="evidence" value="ECO:0007669"/>
    <property type="project" value="TreeGrafter"/>
</dbReference>
<dbReference type="Gene3D" id="3.40.50.12780">
    <property type="entry name" value="N-terminal domain of ligase-like"/>
    <property type="match status" value="1"/>
</dbReference>
<sequence length="1427" mass="160098">MRDHLATALPEYMIPAAFVWLDSLPLTPNGKIDKRALPEPEVDYEEPRSEIETALAAIWADLLKIERVSRHDNFFMFGGHSLLAMRLLNRISTLVVNLQLSKIFESPILSELANTLASQFEQRNQSFDHITPISRNNPLPLSFAQQRLWFLAQIEGVSDAYNIPMAIRLQGTLDRDAWQSALNTIFVRHESLRSTFVNIEGQPQVRLLPLEHGAPMFIHDLRGEFDIEAQLHELKNLEASASFDLEKGPLIRSRLIQVADDEHVILLTQHHIASDGWSMGLFTCELSELYTAYCPGQSNPLPPLKIQYPDYAAWQKNWLSGGRLQEQSDFWRATLADAPVSITLPTDHPRPPQRSFVGAHVPICVDTHTTLALKQLGQQNGTTLFMTIMAAWSAVLSRLSGQDDVMIGTPSANRNHPDIEQLIGFFVNTLVMRIDLSGNPSISQLLERVRQCAIAAHAHQDLPFEQVVEIVQPPRRMDQSPLFQVMFAWQNNEEEKLHLLGVTLKPVEINYDIVKFDLDLSLCEANGEIVGSLSYSTALFDRSTIERHVGYLQAMLQAMVDDRTQLISEVDILSSSERELLLHTWNTTDVLYPDHLCIHQYFESKATQSPDAIAIVHENQSLTYSELNARVNILAHHLIDLGVRPDSLGAICVERSLAMVVGILAILKAGGAYVPLDPVYASERLLDIISDASPSILLADKLGCDTLDEAALSSLTVIDPNVQMKGSTENPDVATLTSHHLAYVIYTSGSTGKPKGVMVEHAQVTLWELWGALRYGGKLIIPSHRIIQSPEDFYHLICKEGVTVLNMTPSAFRPLIRLQTEVEHNDKLRYIILAGEALEPVILKLWYAIRSEDSPQIINMYGPTKTTIYTMYRAIKEQDCSQFVSPIGVRVPDLTIYVLDNHGFPAPLGTIEELCIGGAGVTRGYLNRAELTSERFPLDPFSKTKGSRIYKTGDLVRYLPDGNFIFLGRNDHQVKIRGFRIELGEIEARLAEHPLVREATVVALGTDSDKRLIAYVVVDAADRLAQLLRDHLTRLLPEYMIPAAYVRLDALPRTVNGKLDRRAFPELKGDIFAGQDYETPQGEAEIAVSRHDNFFMLGGHSLLAVRLIGLVRVSLGFEMKLRTLFEAPTIAQLSVKLFEMDDTQEDLFDVLIPLRIDGSRHTLFCIHEIHGLSWIFTSLLSHLHMDQPIYGLQARGLNGKGQLAESVDDMTKDYVDQIRRIQPRGPYQLLGWSFGGSIAHNMAVELEELGERVDLLALMDTPTEYSRLEEEDEYYSAQADYYEQSGQSGSAESSKGGMALANMQCELRNHLGPVNQSLPSINTDIRGLTFEGSRVAKKHVHRVTKNNTRIAKQYSPAVYTGDMLFFNATVASLESMPTVDPQCWRPFVLGNIEVHKFKFTHMDMATPEPMAEIGRVLNSKLEELHQQ</sequence>
<feature type="domain" description="Carrier" evidence="4">
    <location>
        <begin position="1062"/>
        <end position="1141"/>
    </location>
</feature>
<evidence type="ECO:0000256" key="1">
    <source>
        <dbReference type="ARBA" id="ARBA00022450"/>
    </source>
</evidence>
<dbReference type="PROSITE" id="PS00455">
    <property type="entry name" value="AMP_BINDING"/>
    <property type="match status" value="1"/>
</dbReference>
<dbReference type="FunFam" id="3.30.300.30:FF:000010">
    <property type="entry name" value="Enterobactin synthetase component F"/>
    <property type="match status" value="1"/>
</dbReference>
<dbReference type="Pfam" id="PF00668">
    <property type="entry name" value="Condensation"/>
    <property type="match status" value="1"/>
</dbReference>
<organism evidence="5 6">
    <name type="scientific">Entomortierella chlamydospora</name>
    <dbReference type="NCBI Taxonomy" id="101097"/>
    <lineage>
        <taxon>Eukaryota</taxon>
        <taxon>Fungi</taxon>
        <taxon>Fungi incertae sedis</taxon>
        <taxon>Mucoromycota</taxon>
        <taxon>Mortierellomycotina</taxon>
        <taxon>Mortierellomycetes</taxon>
        <taxon>Mortierellales</taxon>
        <taxon>Mortierellaceae</taxon>
        <taxon>Entomortierella</taxon>
    </lineage>
</organism>
<dbReference type="FunFam" id="1.10.1200.10:FF:000005">
    <property type="entry name" value="Nonribosomal peptide synthetase 1"/>
    <property type="match status" value="1"/>
</dbReference>
<dbReference type="InterPro" id="IPR000873">
    <property type="entry name" value="AMP-dep_synth/lig_dom"/>
</dbReference>
<dbReference type="InterPro" id="IPR025110">
    <property type="entry name" value="AMP-bd_C"/>
</dbReference>
<dbReference type="GO" id="GO:0016874">
    <property type="term" value="F:ligase activity"/>
    <property type="evidence" value="ECO:0007669"/>
    <property type="project" value="UniProtKB-KW"/>
</dbReference>
<dbReference type="Proteomes" id="UP000703661">
    <property type="component" value="Unassembled WGS sequence"/>
</dbReference>
<dbReference type="InterPro" id="IPR036736">
    <property type="entry name" value="ACP-like_sf"/>
</dbReference>
<dbReference type="InterPro" id="IPR029058">
    <property type="entry name" value="AB_hydrolase_fold"/>
</dbReference>
<keyword evidence="2" id="KW-0597">Phosphoprotein</keyword>
<reference evidence="5" key="1">
    <citation type="journal article" date="2020" name="Fungal Divers.">
        <title>Resolving the Mortierellaceae phylogeny through synthesis of multi-gene phylogenetics and phylogenomics.</title>
        <authorList>
            <person name="Vandepol N."/>
            <person name="Liber J."/>
            <person name="Desiro A."/>
            <person name="Na H."/>
            <person name="Kennedy M."/>
            <person name="Barry K."/>
            <person name="Grigoriev I.V."/>
            <person name="Miller A.N."/>
            <person name="O'Donnell K."/>
            <person name="Stajich J.E."/>
            <person name="Bonito G."/>
        </authorList>
    </citation>
    <scope>NUCLEOTIDE SEQUENCE</scope>
    <source>
        <strain evidence="5">NRRL 2769</strain>
    </source>
</reference>
<evidence type="ECO:0000256" key="3">
    <source>
        <dbReference type="ARBA" id="ARBA00022598"/>
    </source>
</evidence>
<dbReference type="Gene3D" id="3.30.559.10">
    <property type="entry name" value="Chloramphenicol acetyltransferase-like domain"/>
    <property type="match status" value="1"/>
</dbReference>
<dbReference type="SUPFAM" id="SSF47336">
    <property type="entry name" value="ACP-like"/>
    <property type="match status" value="2"/>
</dbReference>
<dbReference type="Pfam" id="PF00975">
    <property type="entry name" value="Thioesterase"/>
    <property type="match status" value="1"/>
</dbReference>
<dbReference type="SUPFAM" id="SSF53474">
    <property type="entry name" value="alpha/beta-Hydrolases"/>
    <property type="match status" value="1"/>
</dbReference>
<dbReference type="Pfam" id="PF00550">
    <property type="entry name" value="PP-binding"/>
    <property type="match status" value="2"/>
</dbReference>
<dbReference type="InterPro" id="IPR001031">
    <property type="entry name" value="Thioesterase"/>
</dbReference>
<feature type="domain" description="Carrier" evidence="4">
    <location>
        <begin position="46"/>
        <end position="120"/>
    </location>
</feature>
<dbReference type="GO" id="GO:0031177">
    <property type="term" value="F:phosphopantetheine binding"/>
    <property type="evidence" value="ECO:0007669"/>
    <property type="project" value="TreeGrafter"/>
</dbReference>
<dbReference type="PROSITE" id="PS50075">
    <property type="entry name" value="CARRIER"/>
    <property type="match status" value="2"/>
</dbReference>
<dbReference type="PANTHER" id="PTHR45527:SF14">
    <property type="entry name" value="PLIPASTATIN SYNTHASE SUBUNIT B"/>
    <property type="match status" value="1"/>
</dbReference>
<dbReference type="SUPFAM" id="SSF56801">
    <property type="entry name" value="Acetyl-CoA synthetase-like"/>
    <property type="match status" value="2"/>
</dbReference>
<dbReference type="SUPFAM" id="SSF52777">
    <property type="entry name" value="CoA-dependent acyltransferases"/>
    <property type="match status" value="2"/>
</dbReference>
<dbReference type="Gene3D" id="1.10.1200.10">
    <property type="entry name" value="ACP-like"/>
    <property type="match status" value="1"/>
</dbReference>
<accession>A0A9P6T0V7</accession>
<protein>
    <recommendedName>
        <fullName evidence="4">Carrier domain-containing protein</fullName>
    </recommendedName>
</protein>
<dbReference type="PANTHER" id="PTHR45527">
    <property type="entry name" value="NONRIBOSOMAL PEPTIDE SYNTHETASE"/>
    <property type="match status" value="1"/>
</dbReference>
<dbReference type="GO" id="GO:0005829">
    <property type="term" value="C:cytosol"/>
    <property type="evidence" value="ECO:0007669"/>
    <property type="project" value="TreeGrafter"/>
</dbReference>
<dbReference type="CDD" id="cd19531">
    <property type="entry name" value="LCL_NRPS-like"/>
    <property type="match status" value="1"/>
</dbReference>
<dbReference type="FunFam" id="3.30.559.30:FF:000001">
    <property type="entry name" value="Non-ribosomal peptide synthetase"/>
    <property type="match status" value="1"/>
</dbReference>
<keyword evidence="6" id="KW-1185">Reference proteome</keyword>
<evidence type="ECO:0000256" key="2">
    <source>
        <dbReference type="ARBA" id="ARBA00022553"/>
    </source>
</evidence>
<dbReference type="InterPro" id="IPR045851">
    <property type="entry name" value="AMP-bd_C_sf"/>
</dbReference>
<dbReference type="GO" id="GO:0044550">
    <property type="term" value="P:secondary metabolite biosynthetic process"/>
    <property type="evidence" value="ECO:0007669"/>
    <property type="project" value="TreeGrafter"/>
</dbReference>
<evidence type="ECO:0000259" key="4">
    <source>
        <dbReference type="PROSITE" id="PS50075"/>
    </source>
</evidence>
<dbReference type="FunFam" id="3.40.50.980:FF:000001">
    <property type="entry name" value="Non-ribosomal peptide synthetase"/>
    <property type="match status" value="1"/>
</dbReference>
<dbReference type="InterPro" id="IPR001242">
    <property type="entry name" value="Condensation_dom"/>
</dbReference>
<keyword evidence="3" id="KW-0436">Ligase</keyword>